<dbReference type="Pfam" id="PF13186">
    <property type="entry name" value="SPASM"/>
    <property type="match status" value="1"/>
</dbReference>
<dbReference type="GO" id="GO:0051539">
    <property type="term" value="F:4 iron, 4 sulfur cluster binding"/>
    <property type="evidence" value="ECO:0007669"/>
    <property type="project" value="UniProtKB-KW"/>
</dbReference>
<dbReference type="AlphaFoldDB" id="A0A4D8QJS2"/>
<dbReference type="SFLD" id="SFLDG01067">
    <property type="entry name" value="SPASM/twitch_domain_containing"/>
    <property type="match status" value="1"/>
</dbReference>
<keyword evidence="3" id="KW-0949">S-adenosyl-L-methionine</keyword>
<sequence>MSYTPINKGQFTLDTPERAAAFERARGHGCAEEYAENRLQWTNFPHEKRVADYPLHVDLELASICNLRCPMCYTISAHFRERVNARLMDFGLFTRLVDECAAGGVYSIRLSLRGEAFLHPRIVDCVRYAKQKGIREVSTLTNGIRLDGALFQELMEAGLDWITVSIDGVGPVYEKIRRPARFDDMVAKLTEFARLRREAGSVKPAIKVQSILPAIAEKPEEFYSIFAPITDLVSANPLIDFMQDKAELPKIPDFSCPQIYQRLVVGADGTCMMCANDESQEIVVGDANRQTLHEIWHGPEMTRIRGLHAQHEGCAALKPCANCYLPLATRSERVQLGERVVTAEKYVDGTESVAALDTPDRWRREGLNV</sequence>
<dbReference type="Proteomes" id="UP000298596">
    <property type="component" value="Plasmid p5"/>
</dbReference>
<dbReference type="InterPro" id="IPR013785">
    <property type="entry name" value="Aldolase_TIM"/>
</dbReference>
<dbReference type="SUPFAM" id="SSF102114">
    <property type="entry name" value="Radical SAM enzymes"/>
    <property type="match status" value="1"/>
</dbReference>
<organism evidence="9 10">
    <name type="scientific">Azospirillum brasilense</name>
    <dbReference type="NCBI Taxonomy" id="192"/>
    <lineage>
        <taxon>Bacteria</taxon>
        <taxon>Pseudomonadati</taxon>
        <taxon>Pseudomonadota</taxon>
        <taxon>Alphaproteobacteria</taxon>
        <taxon>Rhodospirillales</taxon>
        <taxon>Azospirillaceae</taxon>
        <taxon>Azospirillum</taxon>
    </lineage>
</organism>
<evidence type="ECO:0000256" key="4">
    <source>
        <dbReference type="ARBA" id="ARBA00022723"/>
    </source>
</evidence>
<dbReference type="PANTHER" id="PTHR11228">
    <property type="entry name" value="RADICAL SAM DOMAIN PROTEIN"/>
    <property type="match status" value="1"/>
</dbReference>
<keyword evidence="6" id="KW-0408">Iron</keyword>
<evidence type="ECO:0000256" key="6">
    <source>
        <dbReference type="ARBA" id="ARBA00023004"/>
    </source>
</evidence>
<evidence type="ECO:0000256" key="2">
    <source>
        <dbReference type="ARBA" id="ARBA00022485"/>
    </source>
</evidence>
<keyword evidence="7" id="KW-0411">Iron-sulfur</keyword>
<accession>A0A4D8QJS2</accession>
<dbReference type="InterPro" id="IPR050377">
    <property type="entry name" value="Radical_SAM_PqqE_MftC-like"/>
</dbReference>
<comment type="cofactor">
    <cofactor evidence="1">
        <name>[4Fe-4S] cluster</name>
        <dbReference type="ChEBI" id="CHEBI:49883"/>
    </cofactor>
</comment>
<dbReference type="PROSITE" id="PS01305">
    <property type="entry name" value="MOAA_NIFB_PQQE"/>
    <property type="match status" value="1"/>
</dbReference>
<dbReference type="InterPro" id="IPR007197">
    <property type="entry name" value="rSAM"/>
</dbReference>
<evidence type="ECO:0000256" key="1">
    <source>
        <dbReference type="ARBA" id="ARBA00001966"/>
    </source>
</evidence>
<keyword evidence="2" id="KW-0004">4Fe-4S</keyword>
<protein>
    <submittedName>
        <fullName evidence="9">Radical SAM protein</fullName>
    </submittedName>
</protein>
<dbReference type="InterPro" id="IPR058240">
    <property type="entry name" value="rSAM_sf"/>
</dbReference>
<keyword evidence="5" id="KW-0560">Oxidoreductase</keyword>
<dbReference type="InterPro" id="IPR034391">
    <property type="entry name" value="AdoMet-like_SPASM_containing"/>
</dbReference>
<keyword evidence="9" id="KW-0614">Plasmid</keyword>
<proteinExistence type="predicted"/>
<dbReference type="GO" id="GO:0046872">
    <property type="term" value="F:metal ion binding"/>
    <property type="evidence" value="ECO:0007669"/>
    <property type="project" value="UniProtKB-KW"/>
</dbReference>
<evidence type="ECO:0000313" key="9">
    <source>
        <dbReference type="EMBL" id="QCO07169.1"/>
    </source>
</evidence>
<geneLocation type="plasmid" evidence="9">
    <name>p5</name>
</geneLocation>
<evidence type="ECO:0000313" key="10">
    <source>
        <dbReference type="Proteomes" id="UP000298596"/>
    </source>
</evidence>
<feature type="domain" description="Radical SAM core" evidence="8">
    <location>
        <begin position="51"/>
        <end position="268"/>
    </location>
</feature>
<dbReference type="Pfam" id="PF04055">
    <property type="entry name" value="Radical_SAM"/>
    <property type="match status" value="1"/>
</dbReference>
<dbReference type="InterPro" id="IPR023885">
    <property type="entry name" value="4Fe4S-binding_SPASM_dom"/>
</dbReference>
<evidence type="ECO:0000259" key="8">
    <source>
        <dbReference type="PROSITE" id="PS51918"/>
    </source>
</evidence>
<name>A0A4D8QJS2_AZOBR</name>
<evidence type="ECO:0000256" key="7">
    <source>
        <dbReference type="ARBA" id="ARBA00023014"/>
    </source>
</evidence>
<dbReference type="InterPro" id="IPR000385">
    <property type="entry name" value="MoaA_NifB_PqqE_Fe-S-bd_CS"/>
</dbReference>
<evidence type="ECO:0000256" key="5">
    <source>
        <dbReference type="ARBA" id="ARBA00023002"/>
    </source>
</evidence>
<evidence type="ECO:0000256" key="3">
    <source>
        <dbReference type="ARBA" id="ARBA00022691"/>
    </source>
</evidence>
<gene>
    <name evidence="9" type="ORF">D3867_35295</name>
</gene>
<dbReference type="CDD" id="cd21109">
    <property type="entry name" value="SPASM"/>
    <property type="match status" value="1"/>
</dbReference>
<dbReference type="PROSITE" id="PS51918">
    <property type="entry name" value="RADICAL_SAM"/>
    <property type="match status" value="1"/>
</dbReference>
<dbReference type="GO" id="GO:0016491">
    <property type="term" value="F:oxidoreductase activity"/>
    <property type="evidence" value="ECO:0007669"/>
    <property type="project" value="UniProtKB-KW"/>
</dbReference>
<dbReference type="Gene3D" id="3.20.20.70">
    <property type="entry name" value="Aldolase class I"/>
    <property type="match status" value="1"/>
</dbReference>
<dbReference type="SFLD" id="SFLDS00029">
    <property type="entry name" value="Radical_SAM"/>
    <property type="match status" value="1"/>
</dbReference>
<dbReference type="PANTHER" id="PTHR11228:SF7">
    <property type="entry name" value="PQQA PEPTIDE CYCLASE"/>
    <property type="match status" value="1"/>
</dbReference>
<keyword evidence="4" id="KW-0479">Metal-binding</keyword>
<reference evidence="9 10" key="1">
    <citation type="submission" date="2018-09" db="EMBL/GenBank/DDBJ databases">
        <title>Whole genome based analysis of evolution and adaptive divergence in Indian and Brazilian strains of Azospirillum brasilense.</title>
        <authorList>
            <person name="Singh C."/>
            <person name="Tripathi A.K."/>
        </authorList>
    </citation>
    <scope>NUCLEOTIDE SEQUENCE [LARGE SCALE GENOMIC DNA]</scope>
    <source>
        <strain evidence="9 10">MTCC4036</strain>
        <plasmid evidence="9 10">p5</plasmid>
    </source>
</reference>
<dbReference type="CDD" id="cd01335">
    <property type="entry name" value="Radical_SAM"/>
    <property type="match status" value="1"/>
</dbReference>
<dbReference type="SFLD" id="SFLDG01387">
    <property type="entry name" value="BtrN-like_SPASM_domain_contain"/>
    <property type="match status" value="1"/>
</dbReference>
<dbReference type="EMBL" id="CP032335">
    <property type="protein sequence ID" value="QCO07169.1"/>
    <property type="molecule type" value="Genomic_DNA"/>
</dbReference>